<feature type="domain" description="R3H" evidence="8">
    <location>
        <begin position="193"/>
        <end position="259"/>
    </location>
</feature>
<comment type="function">
    <text evidence="6">A probable RNA chaperone. Forms a complex with KhpA which binds to cellular RNA and controls its expression. Plays a role in peptidoglycan (PG) homeostasis and cell length regulation.</text>
</comment>
<organism evidence="9 10">
    <name type="scientific">Candidatus Desulfolinea nitratireducens</name>
    <dbReference type="NCBI Taxonomy" id="2841698"/>
    <lineage>
        <taxon>Bacteria</taxon>
        <taxon>Bacillati</taxon>
        <taxon>Chloroflexota</taxon>
        <taxon>Anaerolineae</taxon>
        <taxon>Anaerolineales</taxon>
        <taxon>Anaerolineales incertae sedis</taxon>
        <taxon>Candidatus Desulfolinea</taxon>
    </lineage>
</organism>
<dbReference type="Pfam" id="PF13083">
    <property type="entry name" value="KH_KhpA-B"/>
    <property type="match status" value="1"/>
</dbReference>
<protein>
    <recommendedName>
        <fullName evidence="6">RNA-binding protein KhpB</fullName>
    </recommendedName>
    <alternativeName>
        <fullName evidence="6">RNA-binding protein EloR</fullName>
    </alternativeName>
</protein>
<sequence>MSKKTTLEVIAPTVEDALSQGLKELGLTASEVSMEVLDSGGKGFLGLGKHQVRVRLTINGEPGTAPPEQAEVESAPAKAGKKAKAPKASKLASPKKRTSSGPEDEPLLERSEEVVSKLLELMKLDAKASARYDDPDREGRKSVYVDVTGKDLRALIGRRGETINAFQRIAALIVSKEMSRWVRLSIDVEGHRSRREQQLRRMAQQMAEQVAKSGSRQSLEPMPANERRIVHMELQNHPDVKTNSIGEDPQRKVGIEPKN</sequence>
<evidence type="ECO:0000256" key="6">
    <source>
        <dbReference type="HAMAP-Rule" id="MF_00867"/>
    </source>
</evidence>
<dbReference type="InterPro" id="IPR036867">
    <property type="entry name" value="R3H_dom_sf"/>
</dbReference>
<gene>
    <name evidence="6" type="primary">khpB</name>
    <name evidence="6" type="synonym">eloR</name>
    <name evidence="9" type="ORF">H8E29_12085</name>
</gene>
<evidence type="ECO:0000256" key="7">
    <source>
        <dbReference type="SAM" id="MobiDB-lite"/>
    </source>
</evidence>
<dbReference type="SMART" id="SM00393">
    <property type="entry name" value="R3H"/>
    <property type="match status" value="1"/>
</dbReference>
<comment type="caution">
    <text evidence="9">The sequence shown here is derived from an EMBL/GenBank/DDBJ whole genome shotgun (WGS) entry which is preliminary data.</text>
</comment>
<dbReference type="InterPro" id="IPR039247">
    <property type="entry name" value="KhpB"/>
</dbReference>
<comment type="subcellular location">
    <subcellularLocation>
        <location evidence="6">Cytoplasm</location>
    </subcellularLocation>
</comment>
<dbReference type="Gene3D" id="3.30.30.80">
    <property type="entry name" value="probable RNA-binding protein from clostridium symbiosum atcc 14940"/>
    <property type="match status" value="1"/>
</dbReference>
<feature type="region of interest" description="Disordered" evidence="7">
    <location>
        <begin position="59"/>
        <end position="110"/>
    </location>
</feature>
<dbReference type="GO" id="GO:0005737">
    <property type="term" value="C:cytoplasm"/>
    <property type="evidence" value="ECO:0007669"/>
    <property type="project" value="UniProtKB-SubCell"/>
</dbReference>
<comment type="caution">
    <text evidence="6">Lacks conserved residue(s) required for the propagation of feature annotation.</text>
</comment>
<dbReference type="EMBL" id="JACNJN010000135">
    <property type="protein sequence ID" value="MBC8335997.1"/>
    <property type="molecule type" value="Genomic_DNA"/>
</dbReference>
<dbReference type="CDD" id="cd02644">
    <property type="entry name" value="R3H_jag"/>
    <property type="match status" value="1"/>
</dbReference>
<comment type="subunit">
    <text evidence="6">Forms a complex with KhpA.</text>
</comment>
<dbReference type="GO" id="GO:0009252">
    <property type="term" value="P:peptidoglycan biosynthetic process"/>
    <property type="evidence" value="ECO:0007669"/>
    <property type="project" value="UniProtKB-UniRule"/>
</dbReference>
<dbReference type="SUPFAM" id="SSF82708">
    <property type="entry name" value="R3H domain"/>
    <property type="match status" value="1"/>
</dbReference>
<feature type="region of interest" description="Disordered" evidence="7">
    <location>
        <begin position="233"/>
        <end position="259"/>
    </location>
</feature>
<dbReference type="PROSITE" id="PS51061">
    <property type="entry name" value="R3H"/>
    <property type="match status" value="1"/>
</dbReference>
<dbReference type="GO" id="GO:0008360">
    <property type="term" value="P:regulation of cell shape"/>
    <property type="evidence" value="ECO:0007669"/>
    <property type="project" value="UniProtKB-KW"/>
</dbReference>
<keyword evidence="1 6" id="KW-0963">Cytoplasm</keyword>
<dbReference type="CDD" id="cd02414">
    <property type="entry name" value="KH-II_Jag"/>
    <property type="match status" value="1"/>
</dbReference>
<evidence type="ECO:0000256" key="3">
    <source>
        <dbReference type="ARBA" id="ARBA00022960"/>
    </source>
</evidence>
<evidence type="ECO:0000313" key="9">
    <source>
        <dbReference type="EMBL" id="MBC8335997.1"/>
    </source>
</evidence>
<comment type="similarity">
    <text evidence="6">Belongs to the KhpB RNA-binding protein family.</text>
</comment>
<dbReference type="GO" id="GO:0071555">
    <property type="term" value="P:cell wall organization"/>
    <property type="evidence" value="ECO:0007669"/>
    <property type="project" value="UniProtKB-KW"/>
</dbReference>
<dbReference type="Pfam" id="PF01424">
    <property type="entry name" value="R3H"/>
    <property type="match status" value="1"/>
</dbReference>
<keyword evidence="4 6" id="KW-0143">Chaperone</keyword>
<keyword evidence="2 6" id="KW-0694">RNA-binding</keyword>
<dbReference type="Gene3D" id="3.30.300.20">
    <property type="match status" value="1"/>
</dbReference>
<dbReference type="GO" id="GO:0003723">
    <property type="term" value="F:RNA binding"/>
    <property type="evidence" value="ECO:0007669"/>
    <property type="project" value="UniProtKB-UniRule"/>
</dbReference>
<dbReference type="HAMAP" id="MF_00867">
    <property type="entry name" value="KhpB"/>
    <property type="match status" value="1"/>
</dbReference>
<dbReference type="AlphaFoldDB" id="A0A8J6TJW7"/>
<dbReference type="NCBIfam" id="NF041568">
    <property type="entry name" value="Jag_EloR"/>
    <property type="match status" value="1"/>
</dbReference>
<dbReference type="InterPro" id="IPR034079">
    <property type="entry name" value="R3H_KhpB"/>
</dbReference>
<dbReference type="SMART" id="SM01245">
    <property type="entry name" value="Jag_N"/>
    <property type="match status" value="1"/>
</dbReference>
<dbReference type="PANTHER" id="PTHR35800:SF1">
    <property type="entry name" value="RNA-BINDING PROTEIN KHPB"/>
    <property type="match status" value="1"/>
</dbReference>
<dbReference type="InterPro" id="IPR038247">
    <property type="entry name" value="Jag_N_dom_sf"/>
</dbReference>
<accession>A0A8J6TJW7</accession>
<dbReference type="InterPro" id="IPR032782">
    <property type="entry name" value="KhpB_N"/>
</dbReference>
<evidence type="ECO:0000259" key="8">
    <source>
        <dbReference type="PROSITE" id="PS51061"/>
    </source>
</evidence>
<feature type="compositionally biased region" description="Basic and acidic residues" evidence="7">
    <location>
        <begin position="248"/>
        <end position="259"/>
    </location>
</feature>
<feature type="compositionally biased region" description="Basic residues" evidence="7">
    <location>
        <begin position="79"/>
        <end position="98"/>
    </location>
</feature>
<dbReference type="Gene3D" id="3.30.1370.50">
    <property type="entry name" value="R3H-like domain"/>
    <property type="match status" value="1"/>
</dbReference>
<reference evidence="9 10" key="1">
    <citation type="submission" date="2020-08" db="EMBL/GenBank/DDBJ databases">
        <title>Bridging the membrane lipid divide: bacteria of the FCB group superphylum have the potential to synthesize archaeal ether lipids.</title>
        <authorList>
            <person name="Villanueva L."/>
            <person name="Von Meijenfeldt F.A.B."/>
            <person name="Westbye A.B."/>
            <person name="Yadav S."/>
            <person name="Hopmans E.C."/>
            <person name="Dutilh B.E."/>
            <person name="Sinninghe Damste J.S."/>
        </authorList>
    </citation>
    <scope>NUCLEOTIDE SEQUENCE [LARGE SCALE GENOMIC DNA]</scope>
    <source>
        <strain evidence="9">NIOZ-UU36</strain>
    </source>
</reference>
<comment type="domain">
    <text evidence="6">Has an N-terminal Jag-N domain and 2 RNA-binding domains (KH and R3H).</text>
</comment>
<keyword evidence="5 6" id="KW-0961">Cell wall biogenesis/degradation</keyword>
<proteinExistence type="inferred from homology"/>
<dbReference type="InterPro" id="IPR038008">
    <property type="entry name" value="Jag_KH"/>
</dbReference>
<evidence type="ECO:0000313" key="10">
    <source>
        <dbReference type="Proteomes" id="UP000614469"/>
    </source>
</evidence>
<evidence type="ECO:0000256" key="1">
    <source>
        <dbReference type="ARBA" id="ARBA00022490"/>
    </source>
</evidence>
<keyword evidence="3 6" id="KW-0133">Cell shape</keyword>
<dbReference type="InterPro" id="IPR015946">
    <property type="entry name" value="KH_dom-like_a/b"/>
</dbReference>
<name>A0A8J6TJW7_9CHLR</name>
<evidence type="ECO:0000256" key="2">
    <source>
        <dbReference type="ARBA" id="ARBA00022884"/>
    </source>
</evidence>
<evidence type="ECO:0000256" key="5">
    <source>
        <dbReference type="ARBA" id="ARBA00023316"/>
    </source>
</evidence>
<evidence type="ECO:0000256" key="4">
    <source>
        <dbReference type="ARBA" id="ARBA00023186"/>
    </source>
</evidence>
<dbReference type="Proteomes" id="UP000614469">
    <property type="component" value="Unassembled WGS sequence"/>
</dbReference>
<dbReference type="InterPro" id="IPR001374">
    <property type="entry name" value="R3H_dom"/>
</dbReference>
<dbReference type="Pfam" id="PF14804">
    <property type="entry name" value="Jag_N"/>
    <property type="match status" value="1"/>
</dbReference>
<dbReference type="PANTHER" id="PTHR35800">
    <property type="entry name" value="PROTEIN JAG"/>
    <property type="match status" value="1"/>
</dbReference>